<accession>A0ABV9SVK6</accession>
<proteinExistence type="predicted"/>
<gene>
    <name evidence="2" type="ORF">ACFPFU_01810</name>
</gene>
<evidence type="ECO:0000313" key="3">
    <source>
        <dbReference type="Proteomes" id="UP001595818"/>
    </source>
</evidence>
<sequence>MEALTKISRIKLLIPSILLGCVALLSYCGDASDNRALVNILLIDAPGDFDQVWIEIRGVEILPQGTRGAENANWIFFPYTPANKMVNVSEQVGESRLLLGRKEIHAGAVSKIRLLIGDEYYLLKNGARIPLNPVAGIEDYLEMDVEFNVPVGFAFDIYIDFNLASSIISDGQGGFNLKPALRAFTVAQTATIRGTVLPNVARPHIFAISEKDTFGTLTGPNGLFLLRGLPPGPYQVKIAARPPYLDTAFMVNTLPDTVSQLPNFNLRMNEEDSE</sequence>
<comment type="caution">
    <text evidence="2">The sequence shown here is derived from an EMBL/GenBank/DDBJ whole genome shotgun (WGS) entry which is preliminary data.</text>
</comment>
<dbReference type="InterPro" id="IPR025491">
    <property type="entry name" value="DUF4382"/>
</dbReference>
<keyword evidence="3" id="KW-1185">Reference proteome</keyword>
<evidence type="ECO:0000259" key="1">
    <source>
        <dbReference type="Pfam" id="PF14321"/>
    </source>
</evidence>
<reference evidence="3" key="1">
    <citation type="journal article" date="2019" name="Int. J. Syst. Evol. Microbiol.">
        <title>The Global Catalogue of Microorganisms (GCM) 10K type strain sequencing project: providing services to taxonomists for standard genome sequencing and annotation.</title>
        <authorList>
            <consortium name="The Broad Institute Genomics Platform"/>
            <consortium name="The Broad Institute Genome Sequencing Center for Infectious Disease"/>
            <person name="Wu L."/>
            <person name="Ma J."/>
        </authorList>
    </citation>
    <scope>NUCLEOTIDE SEQUENCE [LARGE SCALE GENOMIC DNA]</scope>
    <source>
        <strain evidence="3">CGMCC 4.7466</strain>
    </source>
</reference>
<protein>
    <submittedName>
        <fullName evidence="2">DUF4382 domain-containing protein</fullName>
    </submittedName>
</protein>
<dbReference type="RefSeq" id="WP_377060909.1">
    <property type="nucleotide sequence ID" value="NZ_JBHSJJ010000001.1"/>
</dbReference>
<dbReference type="SUPFAM" id="SSF49452">
    <property type="entry name" value="Starch-binding domain-like"/>
    <property type="match status" value="1"/>
</dbReference>
<dbReference type="InterPro" id="IPR013784">
    <property type="entry name" value="Carb-bd-like_fold"/>
</dbReference>
<dbReference type="Proteomes" id="UP001595818">
    <property type="component" value="Unassembled WGS sequence"/>
</dbReference>
<evidence type="ECO:0000313" key="2">
    <source>
        <dbReference type="EMBL" id="MFC4870403.1"/>
    </source>
</evidence>
<feature type="domain" description="DUF4382" evidence="1">
    <location>
        <begin position="36"/>
        <end position="179"/>
    </location>
</feature>
<organism evidence="2 3">
    <name type="scientific">Negadavirga shengliensis</name>
    <dbReference type="NCBI Taxonomy" id="1389218"/>
    <lineage>
        <taxon>Bacteria</taxon>
        <taxon>Pseudomonadati</taxon>
        <taxon>Bacteroidota</taxon>
        <taxon>Cytophagia</taxon>
        <taxon>Cytophagales</taxon>
        <taxon>Cyclobacteriaceae</taxon>
        <taxon>Negadavirga</taxon>
    </lineage>
</organism>
<dbReference type="EMBL" id="JBHSJJ010000001">
    <property type="protein sequence ID" value="MFC4870403.1"/>
    <property type="molecule type" value="Genomic_DNA"/>
</dbReference>
<dbReference type="Pfam" id="PF14321">
    <property type="entry name" value="DUF4382"/>
    <property type="match status" value="1"/>
</dbReference>
<name>A0ABV9SVK6_9BACT</name>